<evidence type="ECO:0000313" key="9">
    <source>
        <dbReference type="Proteomes" id="UP000887569"/>
    </source>
</evidence>
<evidence type="ECO:0000259" key="6">
    <source>
        <dbReference type="Pfam" id="PF25033"/>
    </source>
</evidence>
<feature type="compositionally biased region" description="Basic and acidic residues" evidence="4">
    <location>
        <begin position="1382"/>
        <end position="1396"/>
    </location>
</feature>
<accession>A0A915BU63</accession>
<feature type="domain" description="VPS13-like middle region" evidence="6">
    <location>
        <begin position="1075"/>
        <end position="1905"/>
    </location>
</feature>
<dbReference type="Pfam" id="PF25037">
    <property type="entry name" value="VPS13_C"/>
    <property type="match status" value="1"/>
</dbReference>
<evidence type="ECO:0000259" key="5">
    <source>
        <dbReference type="Pfam" id="PF12624"/>
    </source>
</evidence>
<feature type="domain" description="Vacuolar protein sorting-associated protein 13 VPS13 adaptor binding" evidence="7">
    <location>
        <begin position="2016"/>
        <end position="2439"/>
    </location>
</feature>
<dbReference type="InterPro" id="IPR026847">
    <property type="entry name" value="VPS13"/>
</dbReference>
<dbReference type="PANTHER" id="PTHR16166:SF93">
    <property type="entry name" value="INTERMEMBRANE LIPID TRANSFER PROTEIN VPS13"/>
    <property type="match status" value="1"/>
</dbReference>
<dbReference type="GO" id="GO:0045053">
    <property type="term" value="P:protein retention in Golgi apparatus"/>
    <property type="evidence" value="ECO:0007669"/>
    <property type="project" value="TreeGrafter"/>
</dbReference>
<dbReference type="Pfam" id="PF25036">
    <property type="entry name" value="VPS13_VAB"/>
    <property type="match status" value="1"/>
</dbReference>
<keyword evidence="2" id="KW-0813">Transport</keyword>
<proteinExistence type="inferred from homology"/>
<dbReference type="InterPro" id="IPR056747">
    <property type="entry name" value="VPS13-like_M"/>
</dbReference>
<evidence type="ECO:0000259" key="8">
    <source>
        <dbReference type="Pfam" id="PF25037"/>
    </source>
</evidence>
<dbReference type="PANTHER" id="PTHR16166">
    <property type="entry name" value="VACUOLAR PROTEIN SORTING-ASSOCIATED PROTEIN VPS13"/>
    <property type="match status" value="1"/>
</dbReference>
<feature type="domain" description="Intermembrane lipid transfer protein VPS13-like C-terminal" evidence="8">
    <location>
        <begin position="3097"/>
        <end position="3214"/>
    </location>
</feature>
<evidence type="ECO:0000256" key="4">
    <source>
        <dbReference type="SAM" id="MobiDB-lite"/>
    </source>
</evidence>
<organism evidence="9 10">
    <name type="scientific">Parascaris univalens</name>
    <name type="common">Nematode worm</name>
    <dbReference type="NCBI Taxonomy" id="6257"/>
    <lineage>
        <taxon>Eukaryota</taxon>
        <taxon>Metazoa</taxon>
        <taxon>Ecdysozoa</taxon>
        <taxon>Nematoda</taxon>
        <taxon>Chromadorea</taxon>
        <taxon>Rhabditida</taxon>
        <taxon>Spirurina</taxon>
        <taxon>Ascaridomorpha</taxon>
        <taxon>Ascaridoidea</taxon>
        <taxon>Ascarididae</taxon>
        <taxon>Parascaris</taxon>
    </lineage>
</organism>
<dbReference type="InterPro" id="IPR009543">
    <property type="entry name" value="VPS13_VAB"/>
</dbReference>
<dbReference type="InterPro" id="IPR026854">
    <property type="entry name" value="VPS13_N"/>
</dbReference>
<evidence type="ECO:0000259" key="7">
    <source>
        <dbReference type="Pfam" id="PF25036"/>
    </source>
</evidence>
<evidence type="ECO:0000256" key="1">
    <source>
        <dbReference type="ARBA" id="ARBA00006545"/>
    </source>
</evidence>
<evidence type="ECO:0000313" key="10">
    <source>
        <dbReference type="WBParaSite" id="PgR056X_g065_t02"/>
    </source>
</evidence>
<comment type="similarity">
    <text evidence="1">Belongs to the VPS13 family.</text>
</comment>
<protein>
    <submittedName>
        <fullName evidence="10">Vacuolar protein sorting-associated protein 13A</fullName>
    </submittedName>
</protein>
<name>A0A915BU63_PARUN</name>
<evidence type="ECO:0000256" key="2">
    <source>
        <dbReference type="ARBA" id="ARBA00022448"/>
    </source>
</evidence>
<dbReference type="GO" id="GO:0006623">
    <property type="term" value="P:protein targeting to vacuole"/>
    <property type="evidence" value="ECO:0007669"/>
    <property type="project" value="TreeGrafter"/>
</dbReference>
<feature type="region of interest" description="Disordered" evidence="4">
    <location>
        <begin position="1360"/>
        <end position="1409"/>
    </location>
</feature>
<dbReference type="InterPro" id="IPR056748">
    <property type="entry name" value="VPS13-like_C"/>
</dbReference>
<keyword evidence="3" id="KW-0445">Lipid transport</keyword>
<dbReference type="GO" id="GO:0006869">
    <property type="term" value="P:lipid transport"/>
    <property type="evidence" value="ECO:0007669"/>
    <property type="project" value="UniProtKB-KW"/>
</dbReference>
<dbReference type="WBParaSite" id="PgR056X_g065_t02">
    <property type="protein sequence ID" value="PgR056X_g065_t02"/>
    <property type="gene ID" value="PgR056X_g065"/>
</dbReference>
<feature type="domain" description="Chorein N-terminal" evidence="5">
    <location>
        <begin position="2"/>
        <end position="852"/>
    </location>
</feature>
<evidence type="ECO:0000256" key="3">
    <source>
        <dbReference type="ARBA" id="ARBA00023055"/>
    </source>
</evidence>
<dbReference type="Proteomes" id="UP000887569">
    <property type="component" value="Unplaced"/>
</dbReference>
<keyword evidence="9" id="KW-1185">Reference proteome</keyword>
<feature type="compositionally biased region" description="Low complexity" evidence="4">
    <location>
        <begin position="1400"/>
        <end position="1409"/>
    </location>
</feature>
<dbReference type="Pfam" id="PF25033">
    <property type="entry name" value="VPS13_M"/>
    <property type="match status" value="1"/>
</dbReference>
<reference evidence="10" key="1">
    <citation type="submission" date="2022-11" db="UniProtKB">
        <authorList>
            <consortium name="WormBaseParasite"/>
        </authorList>
    </citation>
    <scope>IDENTIFICATION</scope>
</reference>
<sequence>MVFESIVADLLNRFLGDFVDNLDASQLNIGIWGGDVRLENLEVKQTALDDLDLPVKLKFGYLSNLVLKIPWQSLYTEPVIANIGGLHLIVVPNKGVVYNEEKSLKNEQDMKQKALLRLEENRKNRRKPPDPMADTFTEKLVAQVVKNLQITIRSIHVRYEDKFTNRHRPFAAGVTLEGLDFTTTDANWVETIHKETVQIVYKLISLNSLAVYWNPNSNLISDLTDRDEIKRQMHAGIASNGEKSVGYKYILEPITMQTKLSMNQKPETDGTDWKTPKIDLKLDMEALALCVGKLQYQDLLLFLEAQERFNTATRYLKYRPSVNEYQGHYKQWWHFAYTSILEENIRRKRNNWSWERMKSHRHLVRNYKEAWLKKQTEKNLSKEDADLIERAEKSLDVFNLNVARQQADMEIDRRGLIRVEDQPQGWVSWAKSWWGGAEKKKDEQKPSAGDIVSQFEQAMTPEEKAKLFEAIDYQENTPPTDYPKHFVENVITVELKSLMVVIENALRLRFSMLTAKVQQRPSARAINIESGIKSVTMDGCGEPMLSMIDESTQWLCILVDTNPLDRETAKYDQLVKLKVAPTLLKYHAPAINTAIDALRPPESVRLNQLTAAAMTRYEEVKTRSVTGLAHAVETKTKLVLDICIAPATIVISETGIFDENRAALVTDLGTLTITTIEDDRPLATDIHHSTDIAERMQELMSQAYDKFAVRLTNVQLILADNFSAAMAARSDANSNLHVLQPTGMRIDIHKSSIDDLQLPKMRILGNLPDVVVTMSDERLLQLLKLALSIPTPPPEEEVSGLADLTSQADFERAKLRDRAKMRAIMEADEIVEEVAAKEQPAAGSAADKKVHEQQVQLEMELQLNQVGVVIGTREAIQLSVQVRRMGCKLQMRTFDMLMTASLGGLTMEQPQYKSLVPGRTTLFLVDTMHKEGDDLLQLKFVQANPESPLFVSEYHSTEQALTITFKTLSISLHQEALIGLKTFGESLQQKMEEVQKEKPKEAADMIQHVEAQKRRLSRRLSQLSNASLAAVNATSASRATLKEARRKRQLEEETAKGDRNIKMLLDASFDALSLFIGSNKCLDTALSITTIRASLQMKVKRMTLDAGLRAITMQDRTGTTAHEDLLAVCGDKEMFTLEFIQYNRTDDEKKQMTPSDLDMAVKCRFAQMRFVFLNIWLVRLLKWLEPFQAEAARAAAQAQAIAAEKATEAAQNVRQIMEQSPPRMRLDVELAAPTIVVPQKSASLDALVFDLGKLSINNKFSNVREEPKAVIDSMDIVLSDVNFAIGRLSGKSGENIVSAKCQILEPLSFSLSLFRNLSFSWYKSKPEILVDAQLPKIYLNMSQEDYATIMKTLSGNLAEGSGAEKAAPPPPAPIAHTTSTSKTKEKETPMSGEKKVQAKTTASTTPTSPAEKSAKRIVFSFKMDEVAASLFSGSSHLEGQHGVVLRDKDTAFAAVRLMLLKVSGCIMEDGSMDVALSLGTFVMDDERRGATRITRLLDKKPDKGGQLQREFVGLRFEQNAKNDKIVHFSSSAFFLCLCPEFLGALASFFNIPKEDEDDTQLPQEMHTKTASADTAAASSKEVAIPAAAAGTLTMSCKMREVEVVLIEDANKPQQTQALILSFNCDLDAKHEDGKQYLSGGIKNLQVVSAHYAPELRKNSQYQVLNRVEFGFKGTIEDTSKSQNFEVNIGVIHLKFSPSIIRLLSAVSASFAAASQSKNAAEKKRRPVLKKYPHYWEKKKVDRQKHWWFNVADEPEEDFEPAIDVVAQLDHREEATIKMESLVITLEAGVGELTVPVILIESSFNGVASDWGALLSVDAAVHLQVSYYNETFSVWEPVIEPVEVQEGQWRSWEINMEMRTHSEEEMAGEGAPAPPKQTISIRSTDMLNITVTKSFLQLLNQLSDSFEKAAKQITPPMSRVLPGTSPYLVLNNTGISLKVASSLTLEMGSDVDLTDATAGDFVHLDVPIADKGRISPHTGDSAARADLRIVFTDTNTEREVNVMRAEIRTLGLPYTSDDTQQWKMVVETKLENSRRLIILRSAVQFVNHMTVPFEVYSMRDTMLDLCGIVEPIADPLDIALPLLYNSGGEFYVKPAGDCYETSNESICWRKFVDKARYVVRCDVSDDDSKKCLYAAMHVEEVPVKAERSREFTDKVYIVHIYPTVTLHNLLPFPLHVCSPTEENLAGGEEAALNVVPGNHIKLEVSYRGDVYVADMLFPQDPPDLDVVTFSSKENELNFGVHWSTEQRRLLAQIYAPYWFVNNTGKTLKYIESSSNALTRSASCVSCRKSSLSAKADVTVVQEAFTEPALLPFSAEDFLNKKKAKIQVEGGQWSDEFPLDAVGNAGRITCKSGDREFEITLDVNLCQSGLTKVVSFSPFYLINNVSPFAIETKEFGYDEWTRVEPESCVGMWPRQVHKRKFVMVRYAGTQEESIMFPFTENFEGFCQIDNEHLGVYATCSIGESSSVIRIEPFEAGMAPALVMNATPQVVEFAQKGSKSMKRLEPWESCMFTWTDVTRDRELEWKSGSVTHSDGLFMNIFDSYKSSQPNNIHYYWVSFLNGRQRVFLFTDDLAVMTMAHEAYEVERITQQIEFALQGIGISLVNNLKAEEVLYMGIASSAIIWEQLVKSRYKLLTVKQMDAVEKAFQEWQKHPTDRPVDVDKLEIDFGRMKLKKKKEETDIRRQFQTGLWMQYRQSPHQTQMHLKLNHLQVDNQLTACIFPCVLAVIAPPKSVVADNAPKPFMEFSFTMRQSEHSSVVQIKYLHLLVQEFSVQIDQGLINALLALFTNEAESKPYTKDAFDKDFEMTHNSLSQMAVTTTTTQQKAFYDDLHISPLMIHLSFSQGGSSGAKDKNDKEATVPIQSEFINVLLKSVGVTLTELQDVVFKLAFFERRFVFYNRQQLQGEIVSHYMKQAIKQLYVLVLGLDIIGNPFGLVRDLSTGVEDFFYQPFQGAIQGPEEFAEGVALGVKSLFGATVGGASGAVSRITGTLGKGVAALTLDEDYQRKRQQAINRRPQNFSEGMARGAKGVGQGFYEGITGVFSKPFEGARTGGFGGFAKGLGKGLVGAVVRPVSGMVDFASSSLDAVKTATSGFEETKPLRPPRVILSDNIVRPYSQKLALGAKIFKDVEHGAIADTDHFVAHAPITDKCVFIVTERRVMLVKRSDLVGSWGVEWQILFSEMKRPEMIEKGVKLELKKKQKGFFGMGASSGKVVEFHSKEIASEITEKLIAAYEAEVEGK</sequence>
<dbReference type="Pfam" id="PF12624">
    <property type="entry name" value="VPS13_N"/>
    <property type="match status" value="1"/>
</dbReference>